<gene>
    <name evidence="1" type="ORF">COU00_04435</name>
</gene>
<dbReference type="AlphaFoldDB" id="A0A2M6WL12"/>
<sequence length="126" mass="13347">MPNNNFETVVPPPIAKAVVEARELVVSTSNIGTPERLFTPNTLAPLAEIVVVAERVVAPVTANVLERVALERVVAPVTPSVPPIETLLPTVVAAMTIPAVAKVVTSVAIATCRINFDFIIFISLLI</sequence>
<dbReference type="EMBL" id="PFAS01000077">
    <property type="protein sequence ID" value="PIT93424.1"/>
    <property type="molecule type" value="Genomic_DNA"/>
</dbReference>
<name>A0A2M6WL12_9BACT</name>
<proteinExistence type="predicted"/>
<protein>
    <submittedName>
        <fullName evidence="1">Uncharacterized protein</fullName>
    </submittedName>
</protein>
<dbReference type="Proteomes" id="UP000229335">
    <property type="component" value="Unassembled WGS sequence"/>
</dbReference>
<evidence type="ECO:0000313" key="1">
    <source>
        <dbReference type="EMBL" id="PIT93424.1"/>
    </source>
</evidence>
<accession>A0A2M6WL12</accession>
<evidence type="ECO:0000313" key="2">
    <source>
        <dbReference type="Proteomes" id="UP000229335"/>
    </source>
</evidence>
<organism evidence="1 2">
    <name type="scientific">Candidatus Falkowbacteria bacterium CG10_big_fil_rev_8_21_14_0_10_43_11</name>
    <dbReference type="NCBI Taxonomy" id="1974568"/>
    <lineage>
        <taxon>Bacteria</taxon>
        <taxon>Candidatus Falkowiibacteriota</taxon>
    </lineage>
</organism>
<comment type="caution">
    <text evidence="1">The sequence shown here is derived from an EMBL/GenBank/DDBJ whole genome shotgun (WGS) entry which is preliminary data.</text>
</comment>
<reference evidence="2" key="1">
    <citation type="submission" date="2017-09" db="EMBL/GenBank/DDBJ databases">
        <title>Depth-based differentiation of microbial function through sediment-hosted aquifers and enrichment of novel symbionts in the deep terrestrial subsurface.</title>
        <authorList>
            <person name="Probst A.J."/>
            <person name="Ladd B."/>
            <person name="Jarett J.K."/>
            <person name="Geller-Mcgrath D.E."/>
            <person name="Sieber C.M.K."/>
            <person name="Emerson J.B."/>
            <person name="Anantharaman K."/>
            <person name="Thomas B.C."/>
            <person name="Malmstrom R."/>
            <person name="Stieglmeier M."/>
            <person name="Klingl A."/>
            <person name="Woyke T."/>
            <person name="Ryan C.M."/>
            <person name="Banfield J.F."/>
        </authorList>
    </citation>
    <scope>NUCLEOTIDE SEQUENCE [LARGE SCALE GENOMIC DNA]</scope>
</reference>